<feature type="non-terminal residue" evidence="1">
    <location>
        <position position="1"/>
    </location>
</feature>
<evidence type="ECO:0008006" key="3">
    <source>
        <dbReference type="Google" id="ProtNLM"/>
    </source>
</evidence>
<evidence type="ECO:0000313" key="1">
    <source>
        <dbReference type="EMBL" id="KIJ22817.1"/>
    </source>
</evidence>
<dbReference type="Gene3D" id="1.10.340.70">
    <property type="match status" value="1"/>
</dbReference>
<dbReference type="AlphaFoldDB" id="A0A0C9U1D5"/>
<proteinExistence type="predicted"/>
<keyword evidence="2" id="KW-1185">Reference proteome</keyword>
<feature type="non-terminal residue" evidence="1">
    <location>
        <position position="134"/>
    </location>
</feature>
<dbReference type="Proteomes" id="UP000054279">
    <property type="component" value="Unassembled WGS sequence"/>
</dbReference>
<accession>A0A0C9U1D5</accession>
<sequence length="134" mass="15868">GDGSEWSVTPDWEEREGMKHDIFGVEEDEAMTAIRDRFKDDPWFLEVVDYLLGNMKKLSVRERRRLYHKAAGFWLEDGKLWKGTTRATDRSAKVECIPGTEGLLKAREVHRNNGHFAWDHTRLHLQDYYFWPTL</sequence>
<reference evidence="1 2" key="1">
    <citation type="submission" date="2014-06" db="EMBL/GenBank/DDBJ databases">
        <title>Evolutionary Origins and Diversification of the Mycorrhizal Mutualists.</title>
        <authorList>
            <consortium name="DOE Joint Genome Institute"/>
            <consortium name="Mycorrhizal Genomics Consortium"/>
            <person name="Kohler A."/>
            <person name="Kuo A."/>
            <person name="Nagy L.G."/>
            <person name="Floudas D."/>
            <person name="Copeland A."/>
            <person name="Barry K.W."/>
            <person name="Cichocki N."/>
            <person name="Veneault-Fourrey C."/>
            <person name="LaButti K."/>
            <person name="Lindquist E.A."/>
            <person name="Lipzen A."/>
            <person name="Lundell T."/>
            <person name="Morin E."/>
            <person name="Murat C."/>
            <person name="Riley R."/>
            <person name="Ohm R."/>
            <person name="Sun H."/>
            <person name="Tunlid A."/>
            <person name="Henrissat B."/>
            <person name="Grigoriev I.V."/>
            <person name="Hibbett D.S."/>
            <person name="Martin F."/>
        </authorList>
    </citation>
    <scope>NUCLEOTIDE SEQUENCE [LARGE SCALE GENOMIC DNA]</scope>
    <source>
        <strain evidence="1 2">SS14</strain>
    </source>
</reference>
<dbReference type="OrthoDB" id="3234307at2759"/>
<dbReference type="EMBL" id="KN837927">
    <property type="protein sequence ID" value="KIJ22817.1"/>
    <property type="molecule type" value="Genomic_DNA"/>
</dbReference>
<evidence type="ECO:0000313" key="2">
    <source>
        <dbReference type="Proteomes" id="UP000054279"/>
    </source>
</evidence>
<name>A0A0C9U1D5_SPHS4</name>
<organism evidence="1 2">
    <name type="scientific">Sphaerobolus stellatus (strain SS14)</name>
    <dbReference type="NCBI Taxonomy" id="990650"/>
    <lineage>
        <taxon>Eukaryota</taxon>
        <taxon>Fungi</taxon>
        <taxon>Dikarya</taxon>
        <taxon>Basidiomycota</taxon>
        <taxon>Agaricomycotina</taxon>
        <taxon>Agaricomycetes</taxon>
        <taxon>Phallomycetidae</taxon>
        <taxon>Geastrales</taxon>
        <taxon>Sphaerobolaceae</taxon>
        <taxon>Sphaerobolus</taxon>
    </lineage>
</organism>
<protein>
    <recommendedName>
        <fullName evidence="3">Integrase zinc-binding domain-containing protein</fullName>
    </recommendedName>
</protein>
<gene>
    <name evidence="1" type="ORF">M422DRAFT_84382</name>
</gene>
<dbReference type="HOGENOM" id="CLU_132418_0_0_1"/>